<evidence type="ECO:0000313" key="2">
    <source>
        <dbReference type="Proteomes" id="UP000184275"/>
    </source>
</evidence>
<dbReference type="RefSeq" id="WP_159433716.1">
    <property type="nucleotide sequence ID" value="NZ_FRAW01000021.1"/>
</dbReference>
<dbReference type="EMBL" id="FRAW01000021">
    <property type="protein sequence ID" value="SHK87336.1"/>
    <property type="molecule type" value="Genomic_DNA"/>
</dbReference>
<dbReference type="Proteomes" id="UP000184275">
    <property type="component" value="Unassembled WGS sequence"/>
</dbReference>
<reference evidence="2" key="1">
    <citation type="submission" date="2016-11" db="EMBL/GenBank/DDBJ databases">
        <authorList>
            <person name="Varghese N."/>
            <person name="Submissions S."/>
        </authorList>
    </citation>
    <scope>NUCLEOTIDE SEQUENCE [LARGE SCALE GENOMIC DNA]</scope>
    <source>
        <strain evidence="2">UWOS</strain>
    </source>
</reference>
<keyword evidence="2" id="KW-1185">Reference proteome</keyword>
<organism evidence="1 2">
    <name type="scientific">Fibrobacter intestinalis</name>
    <dbReference type="NCBI Taxonomy" id="28122"/>
    <lineage>
        <taxon>Bacteria</taxon>
        <taxon>Pseudomonadati</taxon>
        <taxon>Fibrobacterota</taxon>
        <taxon>Fibrobacteria</taxon>
        <taxon>Fibrobacterales</taxon>
        <taxon>Fibrobacteraceae</taxon>
        <taxon>Fibrobacter</taxon>
    </lineage>
</organism>
<evidence type="ECO:0000313" key="1">
    <source>
        <dbReference type="EMBL" id="SHK87336.1"/>
    </source>
</evidence>
<gene>
    <name evidence="1" type="ORF">SAMN05720469_12142</name>
</gene>
<name>A0A1M6W138_9BACT</name>
<protein>
    <submittedName>
        <fullName evidence="1">Uncharacterized protein</fullName>
    </submittedName>
</protein>
<accession>A0A1M6W138</accession>
<dbReference type="AlphaFoldDB" id="A0A1M6W138"/>
<sequence length="54" mass="6046">MDELVIRADGMACIKEAISVAVSAFYHPEVFGTAPQNTTAETRMKEYIQKLLEQ</sequence>
<proteinExistence type="predicted"/>